<name>A0ABY4L2V4_THEAE</name>
<organism evidence="1 2">
    <name type="scientific">Thermobifida alba</name>
    <name type="common">Thermomonospora alba</name>
    <dbReference type="NCBI Taxonomy" id="53522"/>
    <lineage>
        <taxon>Bacteria</taxon>
        <taxon>Bacillati</taxon>
        <taxon>Actinomycetota</taxon>
        <taxon>Actinomycetes</taxon>
        <taxon>Streptosporangiales</taxon>
        <taxon>Nocardiopsidaceae</taxon>
        <taxon>Thermobifida</taxon>
    </lineage>
</organism>
<proteinExistence type="predicted"/>
<dbReference type="RefSeq" id="WP_248590191.1">
    <property type="nucleotide sequence ID" value="NZ_BAABEB010000004.1"/>
</dbReference>
<dbReference type="InterPro" id="IPR054206">
    <property type="entry name" value="DUF6912"/>
</dbReference>
<dbReference type="EMBL" id="CP051627">
    <property type="protein sequence ID" value="UPT21700.1"/>
    <property type="molecule type" value="Genomic_DNA"/>
</dbReference>
<evidence type="ECO:0000313" key="1">
    <source>
        <dbReference type="EMBL" id="UPT21700.1"/>
    </source>
</evidence>
<keyword evidence="2" id="KW-1185">Reference proteome</keyword>
<dbReference type="Pfam" id="PF21853">
    <property type="entry name" value="DUF6912"/>
    <property type="match status" value="1"/>
</dbReference>
<gene>
    <name evidence="1" type="ORF">FOF52_12695</name>
</gene>
<evidence type="ECO:0000313" key="2">
    <source>
        <dbReference type="Proteomes" id="UP000832041"/>
    </source>
</evidence>
<sequence>MRIYLPATFTVLAAALADGGFRDAPYTAYAVTPELRAALGTDDEEELEYAAMGAAAEESARLLAASPDTPARRVVVAAEVPDRVVRPAAAPDAPARVRVEAEVPLKRVASAHVDDAAAAPDVAAGRTEDHELLWYATQELRHLLE</sequence>
<protein>
    <submittedName>
        <fullName evidence="1">Uncharacterized protein</fullName>
    </submittedName>
</protein>
<dbReference type="Proteomes" id="UP000832041">
    <property type="component" value="Chromosome"/>
</dbReference>
<reference evidence="1 2" key="1">
    <citation type="submission" date="2020-04" db="EMBL/GenBank/DDBJ databases">
        <title>Thermobifida alba genome sequencing and assembly.</title>
        <authorList>
            <person name="Luzics S."/>
            <person name="Horvath B."/>
            <person name="Nagy I."/>
            <person name="Toth A."/>
            <person name="Nagy I."/>
            <person name="Kukolya J."/>
        </authorList>
    </citation>
    <scope>NUCLEOTIDE SEQUENCE [LARGE SCALE GENOMIC DNA]</scope>
    <source>
        <strain evidence="1 2">DSM 43795</strain>
    </source>
</reference>
<accession>A0ABY4L2V4</accession>